<reference evidence="10 11" key="1">
    <citation type="submission" date="2018-09" db="EMBL/GenBank/DDBJ databases">
        <title>Whole genome based analysis of evolution and adaptive divergence in Indian and Brazilian strains of Azospirillum brasilense.</title>
        <authorList>
            <person name="Singh C."/>
            <person name="Tripathi A.K."/>
        </authorList>
    </citation>
    <scope>NUCLEOTIDE SEQUENCE [LARGE SCALE GENOMIC DNA]</scope>
    <source>
        <strain evidence="10 11">MTCC4035</strain>
        <plasmid evidence="10 11">p2</plasmid>
    </source>
</reference>
<evidence type="ECO:0000256" key="3">
    <source>
        <dbReference type="ARBA" id="ARBA00022448"/>
    </source>
</evidence>
<feature type="transmembrane region" description="Helical" evidence="8">
    <location>
        <begin position="222"/>
        <end position="244"/>
    </location>
</feature>
<dbReference type="Gene3D" id="1.10.3720.10">
    <property type="entry name" value="MetI-like"/>
    <property type="match status" value="1"/>
</dbReference>
<dbReference type="InterPro" id="IPR000515">
    <property type="entry name" value="MetI-like"/>
</dbReference>
<protein>
    <submittedName>
        <fullName evidence="10">ABC transporter permease</fullName>
    </submittedName>
</protein>
<evidence type="ECO:0000256" key="4">
    <source>
        <dbReference type="ARBA" id="ARBA00022475"/>
    </source>
</evidence>
<dbReference type="RefSeq" id="WP_137117762.1">
    <property type="nucleotide sequence ID" value="NZ_CP032323.1"/>
</dbReference>
<dbReference type="PROSITE" id="PS50928">
    <property type="entry name" value="ABC_TM1"/>
    <property type="match status" value="1"/>
</dbReference>
<dbReference type="EMBL" id="CP032323">
    <property type="protein sequence ID" value="QCN98767.1"/>
    <property type="molecule type" value="Genomic_DNA"/>
</dbReference>
<dbReference type="KEGG" id="aare:D3093_26565"/>
<evidence type="ECO:0000313" key="11">
    <source>
        <dbReference type="Proteomes" id="UP000298595"/>
    </source>
</evidence>
<dbReference type="Proteomes" id="UP000298595">
    <property type="component" value="Plasmid p2"/>
</dbReference>
<sequence>MTAATAITAPGLAGPATAARPRIGREWTLALPLAAFFAVFFVTPLLLLVAVSLYADAEMTRFGLDQYIRFFGDAFNLAVLGSTLLLGVKVTALTLLFGYPLAWLYTRSGPRMQSALILVIILPLLTSVVVRTFAWIVILGRDGIVNNLLLSLGLAETPLRLLYTEGGLVAALVQVQMPLMVLPLITTLSRLDPNLLDASAALGAGPWRGFLKVTLPLSLPGIVAGCLLTYAAAVTAFITQSLVGGGQMLFMPQYIYQQTITLHNWPFAAAISIVFMVSVLGVVMLFNLLGRASKGYVHA</sequence>
<evidence type="ECO:0000256" key="2">
    <source>
        <dbReference type="ARBA" id="ARBA00007069"/>
    </source>
</evidence>
<keyword evidence="5 8" id="KW-0812">Transmembrane</keyword>
<keyword evidence="4" id="KW-1003">Cell membrane</keyword>
<evidence type="ECO:0000256" key="8">
    <source>
        <dbReference type="RuleBase" id="RU363032"/>
    </source>
</evidence>
<accession>A0A4D8PQ56</accession>
<organism evidence="10 11">
    <name type="scientific">Azospirillum argentinense</name>
    <dbReference type="NCBI Taxonomy" id="2970906"/>
    <lineage>
        <taxon>Bacteria</taxon>
        <taxon>Pseudomonadati</taxon>
        <taxon>Pseudomonadota</taxon>
        <taxon>Alphaproteobacteria</taxon>
        <taxon>Rhodospirillales</taxon>
        <taxon>Azospirillaceae</taxon>
        <taxon>Azospirillum</taxon>
    </lineage>
</organism>
<feature type="transmembrane region" description="Helical" evidence="8">
    <location>
        <begin position="34"/>
        <end position="55"/>
    </location>
</feature>
<feature type="domain" description="ABC transmembrane type-1" evidence="9">
    <location>
        <begin position="80"/>
        <end position="286"/>
    </location>
</feature>
<proteinExistence type="inferred from homology"/>
<dbReference type="Pfam" id="PF00528">
    <property type="entry name" value="BPD_transp_1"/>
    <property type="match status" value="1"/>
</dbReference>
<dbReference type="PANTHER" id="PTHR42929:SF5">
    <property type="entry name" value="ABC TRANSPORTER PERMEASE PROTEIN"/>
    <property type="match status" value="1"/>
</dbReference>
<keyword evidence="3 8" id="KW-0813">Transport</keyword>
<evidence type="ECO:0000256" key="5">
    <source>
        <dbReference type="ARBA" id="ARBA00022692"/>
    </source>
</evidence>
<feature type="transmembrane region" description="Helical" evidence="8">
    <location>
        <begin position="115"/>
        <end position="140"/>
    </location>
</feature>
<keyword evidence="7 8" id="KW-0472">Membrane</keyword>
<geneLocation type="plasmid" evidence="10 11">
    <name>p2</name>
</geneLocation>
<keyword evidence="6 8" id="KW-1133">Transmembrane helix</keyword>
<dbReference type="CDD" id="cd06261">
    <property type="entry name" value="TM_PBP2"/>
    <property type="match status" value="1"/>
</dbReference>
<dbReference type="AlphaFoldDB" id="A0A4D8PQ56"/>
<dbReference type="InterPro" id="IPR035906">
    <property type="entry name" value="MetI-like_sf"/>
</dbReference>
<evidence type="ECO:0000256" key="7">
    <source>
        <dbReference type="ARBA" id="ARBA00023136"/>
    </source>
</evidence>
<feature type="transmembrane region" description="Helical" evidence="8">
    <location>
        <begin position="265"/>
        <end position="289"/>
    </location>
</feature>
<evidence type="ECO:0000256" key="1">
    <source>
        <dbReference type="ARBA" id="ARBA00004651"/>
    </source>
</evidence>
<feature type="transmembrane region" description="Helical" evidence="8">
    <location>
        <begin position="75"/>
        <end position="103"/>
    </location>
</feature>
<dbReference type="SUPFAM" id="SSF161098">
    <property type="entry name" value="MetI-like"/>
    <property type="match status" value="1"/>
</dbReference>
<name>A0A4D8PQ56_9PROT</name>
<dbReference type="PANTHER" id="PTHR42929">
    <property type="entry name" value="INNER MEMBRANE ABC TRANSPORTER PERMEASE PROTEIN YDCU-RELATED-RELATED"/>
    <property type="match status" value="1"/>
</dbReference>
<dbReference type="GO" id="GO:0055085">
    <property type="term" value="P:transmembrane transport"/>
    <property type="evidence" value="ECO:0007669"/>
    <property type="project" value="InterPro"/>
</dbReference>
<comment type="subcellular location">
    <subcellularLocation>
        <location evidence="1 8">Cell membrane</location>
        <topology evidence="1 8">Multi-pass membrane protein</topology>
    </subcellularLocation>
</comment>
<comment type="similarity">
    <text evidence="2">Belongs to the binding-protein-dependent transport system permease family. CysTW subfamily.</text>
</comment>
<gene>
    <name evidence="10" type="ORF">D3093_26565</name>
</gene>
<dbReference type="GO" id="GO:0005886">
    <property type="term" value="C:plasma membrane"/>
    <property type="evidence" value="ECO:0007669"/>
    <property type="project" value="UniProtKB-SubCell"/>
</dbReference>
<evidence type="ECO:0000313" key="10">
    <source>
        <dbReference type="EMBL" id="QCN98767.1"/>
    </source>
</evidence>
<evidence type="ECO:0000259" key="9">
    <source>
        <dbReference type="PROSITE" id="PS50928"/>
    </source>
</evidence>
<keyword evidence="10" id="KW-0614">Plasmid</keyword>
<evidence type="ECO:0000256" key="6">
    <source>
        <dbReference type="ARBA" id="ARBA00022989"/>
    </source>
</evidence>